<evidence type="ECO:0000256" key="2">
    <source>
        <dbReference type="ARBA" id="ARBA00023015"/>
    </source>
</evidence>
<dbReference type="PANTHER" id="PTHR30346:SF0">
    <property type="entry name" value="HCA OPERON TRANSCRIPTIONAL ACTIVATOR HCAR"/>
    <property type="match status" value="1"/>
</dbReference>
<evidence type="ECO:0000256" key="1">
    <source>
        <dbReference type="ARBA" id="ARBA00009437"/>
    </source>
</evidence>
<dbReference type="SUPFAM" id="SSF53850">
    <property type="entry name" value="Periplasmic binding protein-like II"/>
    <property type="match status" value="1"/>
</dbReference>
<feature type="domain" description="HTH lysR-type" evidence="5">
    <location>
        <begin position="1"/>
        <end position="58"/>
    </location>
</feature>
<dbReference type="SUPFAM" id="SSF46785">
    <property type="entry name" value="Winged helix' DNA-binding domain"/>
    <property type="match status" value="1"/>
</dbReference>
<evidence type="ECO:0000256" key="3">
    <source>
        <dbReference type="ARBA" id="ARBA00023125"/>
    </source>
</evidence>
<comment type="caution">
    <text evidence="6">The sequence shown here is derived from an EMBL/GenBank/DDBJ whole genome shotgun (WGS) entry which is preliminary data.</text>
</comment>
<evidence type="ECO:0000256" key="4">
    <source>
        <dbReference type="ARBA" id="ARBA00023163"/>
    </source>
</evidence>
<dbReference type="Pfam" id="PF00126">
    <property type="entry name" value="HTH_1"/>
    <property type="match status" value="1"/>
</dbReference>
<comment type="similarity">
    <text evidence="1">Belongs to the LysR transcriptional regulatory family.</text>
</comment>
<dbReference type="PANTHER" id="PTHR30346">
    <property type="entry name" value="TRANSCRIPTIONAL DUAL REGULATOR HCAR-RELATED"/>
    <property type="match status" value="1"/>
</dbReference>
<keyword evidence="3" id="KW-0238">DNA-binding</keyword>
<dbReference type="AlphaFoldDB" id="A0A940NM01"/>
<protein>
    <submittedName>
        <fullName evidence="6">LysR family transcriptional regulator</fullName>
    </submittedName>
</protein>
<gene>
    <name evidence="6" type="ORF">J5Y03_05465</name>
</gene>
<keyword evidence="7" id="KW-1185">Reference proteome</keyword>
<keyword evidence="4" id="KW-0804">Transcription</keyword>
<sequence>MELRQLHYFLTVAEELHFGRAAKRLQMTQPPLSQQIQQLENELGVLLFKRTKRHVELTKAGTTFLEGVTRTLEQLNQTIDSSQRAQRGEIGKLEVGFVGSATYDILPPLIREYQNQYPNVELKLQELSTPNQINELDHQKLDIGFVRPPIQGDAITSEIIHETPCILALPKHHPLTKEKEIQVSMLQNQPFIVVSRNIWPELYDDIVALCRNEGFSLQIKQEATEYQTVIGLIAAGIGIAIVPASMKNYSVKDVVYREIANANLTAKMAIAYQKDRLTSEAGNFIKLIRKLK</sequence>
<dbReference type="PRINTS" id="PR00039">
    <property type="entry name" value="HTHLYSR"/>
</dbReference>
<evidence type="ECO:0000313" key="7">
    <source>
        <dbReference type="Proteomes" id="UP000682134"/>
    </source>
</evidence>
<dbReference type="InterPro" id="IPR005119">
    <property type="entry name" value="LysR_subst-bd"/>
</dbReference>
<accession>A0A940NM01</accession>
<dbReference type="GO" id="GO:0032993">
    <property type="term" value="C:protein-DNA complex"/>
    <property type="evidence" value="ECO:0007669"/>
    <property type="project" value="TreeGrafter"/>
</dbReference>
<dbReference type="GO" id="GO:0003700">
    <property type="term" value="F:DNA-binding transcription factor activity"/>
    <property type="evidence" value="ECO:0007669"/>
    <property type="project" value="InterPro"/>
</dbReference>
<dbReference type="InterPro" id="IPR036388">
    <property type="entry name" value="WH-like_DNA-bd_sf"/>
</dbReference>
<dbReference type="RefSeq" id="WP_209403368.1">
    <property type="nucleotide sequence ID" value="NZ_JAGIYQ010000003.1"/>
</dbReference>
<dbReference type="GO" id="GO:0003677">
    <property type="term" value="F:DNA binding"/>
    <property type="evidence" value="ECO:0007669"/>
    <property type="project" value="UniProtKB-KW"/>
</dbReference>
<organism evidence="6 7">
    <name type="scientific">Gottfriedia endophytica</name>
    <dbReference type="NCBI Taxonomy" id="2820819"/>
    <lineage>
        <taxon>Bacteria</taxon>
        <taxon>Bacillati</taxon>
        <taxon>Bacillota</taxon>
        <taxon>Bacilli</taxon>
        <taxon>Bacillales</taxon>
        <taxon>Bacillaceae</taxon>
        <taxon>Gottfriedia</taxon>
    </lineage>
</organism>
<proteinExistence type="inferred from homology"/>
<keyword evidence="2" id="KW-0805">Transcription regulation</keyword>
<dbReference type="InterPro" id="IPR036390">
    <property type="entry name" value="WH_DNA-bd_sf"/>
</dbReference>
<evidence type="ECO:0000313" key="6">
    <source>
        <dbReference type="EMBL" id="MBP0724634.1"/>
    </source>
</evidence>
<dbReference type="Gene3D" id="3.40.190.10">
    <property type="entry name" value="Periplasmic binding protein-like II"/>
    <property type="match status" value="2"/>
</dbReference>
<dbReference type="InterPro" id="IPR000847">
    <property type="entry name" value="LysR_HTH_N"/>
</dbReference>
<dbReference type="Pfam" id="PF03466">
    <property type="entry name" value="LysR_substrate"/>
    <property type="match status" value="1"/>
</dbReference>
<dbReference type="Proteomes" id="UP000682134">
    <property type="component" value="Unassembled WGS sequence"/>
</dbReference>
<dbReference type="PROSITE" id="PS50931">
    <property type="entry name" value="HTH_LYSR"/>
    <property type="match status" value="1"/>
</dbReference>
<evidence type="ECO:0000259" key="5">
    <source>
        <dbReference type="PROSITE" id="PS50931"/>
    </source>
</evidence>
<dbReference type="FunFam" id="1.10.10.10:FF:000001">
    <property type="entry name" value="LysR family transcriptional regulator"/>
    <property type="match status" value="1"/>
</dbReference>
<dbReference type="EMBL" id="JAGIYQ010000003">
    <property type="protein sequence ID" value="MBP0724634.1"/>
    <property type="molecule type" value="Genomic_DNA"/>
</dbReference>
<dbReference type="Gene3D" id="1.10.10.10">
    <property type="entry name" value="Winged helix-like DNA-binding domain superfamily/Winged helix DNA-binding domain"/>
    <property type="match status" value="1"/>
</dbReference>
<name>A0A940NM01_9BACI</name>
<reference evidence="6" key="1">
    <citation type="submission" date="2021-04" db="EMBL/GenBank/DDBJ databases">
        <title>Genome seq and assembly of Bacillus sp.</title>
        <authorList>
            <person name="Chhetri G."/>
        </authorList>
    </citation>
    <scope>NUCLEOTIDE SEQUENCE</scope>
    <source>
        <strain evidence="6">RG28</strain>
    </source>
</reference>